<feature type="transmembrane region" description="Helical" evidence="1">
    <location>
        <begin position="6"/>
        <end position="25"/>
    </location>
</feature>
<evidence type="ECO:0000313" key="4">
    <source>
        <dbReference type="Proteomes" id="UP000053157"/>
    </source>
</evidence>
<evidence type="ECO:0000256" key="1">
    <source>
        <dbReference type="SAM" id="Phobius"/>
    </source>
</evidence>
<gene>
    <name evidence="3" type="ORF">AUR66_15235</name>
</gene>
<comment type="caution">
    <text evidence="3">The sequence shown here is derived from an EMBL/GenBank/DDBJ whole genome shotgun (WGS) entry which is preliminary data.</text>
</comment>
<evidence type="ECO:0000259" key="2">
    <source>
        <dbReference type="Pfam" id="PF13386"/>
    </source>
</evidence>
<feature type="transmembrane region" description="Helical" evidence="1">
    <location>
        <begin position="57"/>
        <end position="78"/>
    </location>
</feature>
<keyword evidence="4" id="KW-1185">Reference proteome</keyword>
<keyword evidence="1" id="KW-1133">Transmembrane helix</keyword>
<dbReference type="EMBL" id="LOPV01000201">
    <property type="protein sequence ID" value="KTG27007.1"/>
    <property type="molecule type" value="Genomic_DNA"/>
</dbReference>
<evidence type="ECO:0000313" key="3">
    <source>
        <dbReference type="EMBL" id="KTG27007.1"/>
    </source>
</evidence>
<name>A0A0W1SLB8_9EURY</name>
<dbReference type="Pfam" id="PF13386">
    <property type="entry name" value="DsbD_2"/>
    <property type="match status" value="1"/>
</dbReference>
<dbReference type="AlphaFoldDB" id="A0A0W1SLB8"/>
<dbReference type="PANTHER" id="PTHR42208:SF1">
    <property type="entry name" value="HEAVY METAL TRANSPORTER"/>
    <property type="match status" value="1"/>
</dbReference>
<dbReference type="PANTHER" id="PTHR42208">
    <property type="entry name" value="HEAVY METAL TRANSPORTER-RELATED"/>
    <property type="match status" value="1"/>
</dbReference>
<feature type="transmembrane region" description="Helical" evidence="1">
    <location>
        <begin position="90"/>
        <end position="109"/>
    </location>
</feature>
<feature type="transmembrane region" description="Helical" evidence="1">
    <location>
        <begin position="147"/>
        <end position="166"/>
    </location>
</feature>
<reference evidence="3 4" key="1">
    <citation type="submission" date="2015-12" db="EMBL/GenBank/DDBJ databases">
        <title>Haloferax profundi sp. nov. isolated from the Discovery deep brine-seawater interface in the Red Sea.</title>
        <authorList>
            <person name="Zhang G."/>
            <person name="Stingl U."/>
            <person name="Rashid M."/>
        </authorList>
    </citation>
    <scope>NUCLEOTIDE SEQUENCE [LARGE SCALE GENOMIC DNA]</scope>
    <source>
        <strain evidence="3 4">SB29</strain>
    </source>
</reference>
<protein>
    <recommendedName>
        <fullName evidence="2">Urease accessory protein UreH-like transmembrane domain-containing protein</fullName>
    </recommendedName>
</protein>
<proteinExistence type="predicted"/>
<accession>A0A0W1SLB8</accession>
<keyword evidence="1" id="KW-0472">Membrane</keyword>
<dbReference type="InterPro" id="IPR039447">
    <property type="entry name" value="UreH-like_TM_dom"/>
</dbReference>
<feature type="transmembrane region" description="Helical" evidence="1">
    <location>
        <begin position="211"/>
        <end position="234"/>
    </location>
</feature>
<keyword evidence="1" id="KW-0812">Transmembrane</keyword>
<feature type="domain" description="Urease accessory protein UreH-like transmembrane" evidence="2">
    <location>
        <begin position="2"/>
        <end position="224"/>
    </location>
</feature>
<sequence>MFFLVGLFGTGHCLGMCGPLVSIYADKMDERRSDGGSGSFLTVTQVRQHFLFNAGRVAVYTILGALFGLVGLLTFSSANATVPFGDQVRAVVGIVVGGFIVVAGVSYLAGGAGRSVVSRIPVVDGLFRRVHGVLSGRIDEWVGGPRIFGLGFLHGFLPCPLLYPAFLYAFGQADPVKGALSLFVLGVGTFPALFLYGTVFQSVSARRRRFVHRLLGGVFLLLGAHTLFAGLRLLGFDVPHLFSLPVYQPLG</sequence>
<feature type="transmembrane region" description="Helical" evidence="1">
    <location>
        <begin position="178"/>
        <end position="199"/>
    </location>
</feature>
<dbReference type="Proteomes" id="UP000053157">
    <property type="component" value="Unassembled WGS sequence"/>
</dbReference>
<organism evidence="3 4">
    <name type="scientific">Haloferax profundi</name>
    <dbReference type="NCBI Taxonomy" id="1544718"/>
    <lineage>
        <taxon>Archaea</taxon>
        <taxon>Methanobacteriati</taxon>
        <taxon>Methanobacteriota</taxon>
        <taxon>Stenosarchaea group</taxon>
        <taxon>Halobacteria</taxon>
        <taxon>Halobacteriales</taxon>
        <taxon>Haloferacaceae</taxon>
        <taxon>Haloferax</taxon>
    </lineage>
</organism>